<dbReference type="EMBL" id="SRYB01000003">
    <property type="protein sequence ID" value="TGY80227.1"/>
    <property type="molecule type" value="Genomic_DNA"/>
</dbReference>
<proteinExistence type="predicted"/>
<evidence type="ECO:0000313" key="1">
    <source>
        <dbReference type="EMBL" id="TGY80227.1"/>
    </source>
</evidence>
<protein>
    <submittedName>
        <fullName evidence="1">Uncharacterized protein</fullName>
    </submittedName>
</protein>
<sequence length="72" mass="7865">MSKKRTMIIIEPDSRIHKEAFMTAPMTCPYCNGRGGFGIDTSEGPDFQPCPDCAGTGEVAAMVTIDWKPNIK</sequence>
<dbReference type="Proteomes" id="UP000306319">
    <property type="component" value="Unassembled WGS sequence"/>
</dbReference>
<accession>A0AC61RH97</accession>
<name>A0AC61RH97_9BACT</name>
<organism evidence="1 2">
    <name type="scientific">Lepagella muris</name>
    <dbReference type="NCBI Taxonomy" id="3032870"/>
    <lineage>
        <taxon>Bacteria</taxon>
        <taxon>Pseudomonadati</taxon>
        <taxon>Bacteroidota</taxon>
        <taxon>Bacteroidia</taxon>
        <taxon>Bacteroidales</taxon>
        <taxon>Muribaculaceae</taxon>
        <taxon>Lepagella</taxon>
    </lineage>
</organism>
<gene>
    <name evidence="1" type="ORF">E5331_03025</name>
</gene>
<evidence type="ECO:0000313" key="2">
    <source>
        <dbReference type="Proteomes" id="UP000306319"/>
    </source>
</evidence>
<reference evidence="1" key="1">
    <citation type="submission" date="2019-04" db="EMBL/GenBank/DDBJ databases">
        <title>Microbes associate with the intestines of laboratory mice.</title>
        <authorList>
            <person name="Navarre W."/>
            <person name="Wong E."/>
            <person name="Huang K."/>
            <person name="Tropini C."/>
            <person name="Ng K."/>
            <person name="Yu B."/>
        </authorList>
    </citation>
    <scope>NUCLEOTIDE SEQUENCE</scope>
    <source>
        <strain evidence="1">NM04_E33</strain>
    </source>
</reference>
<comment type="caution">
    <text evidence="1">The sequence shown here is derived from an EMBL/GenBank/DDBJ whole genome shotgun (WGS) entry which is preliminary data.</text>
</comment>
<keyword evidence="2" id="KW-1185">Reference proteome</keyword>